<dbReference type="STRING" id="1035195.HMPREF9997_02376"/>
<gene>
    <name evidence="1" type="ORF">HMPREF9997_02376</name>
</gene>
<accession>L1M9U1</accession>
<dbReference type="PATRIC" id="fig|1035195.3.peg.2121"/>
<dbReference type="HOGENOM" id="CLU_208327_1_0_11"/>
<dbReference type="GeneID" id="84898139"/>
<evidence type="ECO:0000313" key="2">
    <source>
        <dbReference type="Proteomes" id="UP000010445"/>
    </source>
</evidence>
<name>L1M9U1_9CORY</name>
<dbReference type="EMBL" id="AMEM01000040">
    <property type="protein sequence ID" value="EKX88013.1"/>
    <property type="molecule type" value="Genomic_DNA"/>
</dbReference>
<reference evidence="1 2" key="1">
    <citation type="submission" date="2012-05" db="EMBL/GenBank/DDBJ databases">
        <authorList>
            <person name="Weinstock G."/>
            <person name="Sodergren E."/>
            <person name="Lobos E.A."/>
            <person name="Fulton L."/>
            <person name="Fulton R."/>
            <person name="Courtney L."/>
            <person name="Fronick C."/>
            <person name="O'Laughlin M."/>
            <person name="Godfrey J."/>
            <person name="Wilson R.M."/>
            <person name="Miner T."/>
            <person name="Farmer C."/>
            <person name="Delehaunty K."/>
            <person name="Cordes M."/>
            <person name="Minx P."/>
            <person name="Tomlinson C."/>
            <person name="Chen J."/>
            <person name="Wollam A."/>
            <person name="Pepin K.H."/>
            <person name="Bhonagiri V."/>
            <person name="Zhang X."/>
            <person name="Suruliraj S."/>
            <person name="Warren W."/>
            <person name="Mitreva M."/>
            <person name="Mardis E.R."/>
            <person name="Wilson R.K."/>
        </authorList>
    </citation>
    <scope>NUCLEOTIDE SEQUENCE [LARGE SCALE GENOMIC DNA]</scope>
    <source>
        <strain evidence="1 2">F0235</strain>
    </source>
</reference>
<evidence type="ECO:0000313" key="1">
    <source>
        <dbReference type="EMBL" id="EKX88013.1"/>
    </source>
</evidence>
<dbReference type="Proteomes" id="UP000010445">
    <property type="component" value="Unassembled WGS sequence"/>
</dbReference>
<proteinExistence type="predicted"/>
<dbReference type="AlphaFoldDB" id="L1M9U1"/>
<organism evidence="1 2">
    <name type="scientific">Corynebacterium durum F0235</name>
    <dbReference type="NCBI Taxonomy" id="1035195"/>
    <lineage>
        <taxon>Bacteria</taxon>
        <taxon>Bacillati</taxon>
        <taxon>Actinomycetota</taxon>
        <taxon>Actinomycetes</taxon>
        <taxon>Mycobacteriales</taxon>
        <taxon>Corynebacteriaceae</taxon>
        <taxon>Corynebacterium</taxon>
    </lineage>
</organism>
<protein>
    <submittedName>
        <fullName evidence="1">Uncharacterized protein</fullName>
    </submittedName>
</protein>
<sequence length="47" mass="5072">MDINTLIAPVIEFFGTTLGQQIGNILRAIYTVLYPPNAAAARVEPTP</sequence>
<dbReference type="RefSeq" id="WP_006062181.1">
    <property type="nucleotide sequence ID" value="NZ_KB290824.1"/>
</dbReference>
<comment type="caution">
    <text evidence="1">The sequence shown here is derived from an EMBL/GenBank/DDBJ whole genome shotgun (WGS) entry which is preliminary data.</text>
</comment>
<keyword evidence="2" id="KW-1185">Reference proteome</keyword>